<name>A0A9D5Q5W4_9BACT</name>
<comment type="caution">
    <text evidence="2">The sequence shown here is derived from an EMBL/GenBank/DDBJ whole genome shotgun (WGS) entry which is preliminary data.</text>
</comment>
<dbReference type="Gene3D" id="3.40.50.1010">
    <property type="entry name" value="5'-nuclease"/>
    <property type="match status" value="1"/>
</dbReference>
<dbReference type="EMBL" id="WJJP01000295">
    <property type="protein sequence ID" value="MBD3324778.1"/>
    <property type="molecule type" value="Genomic_DNA"/>
</dbReference>
<proteinExistence type="predicted"/>
<feature type="domain" description="PIN" evidence="1">
    <location>
        <begin position="31"/>
        <end position="123"/>
    </location>
</feature>
<dbReference type="AlphaFoldDB" id="A0A9D5Q5W4"/>
<dbReference type="SUPFAM" id="SSF88723">
    <property type="entry name" value="PIN domain-like"/>
    <property type="match status" value="1"/>
</dbReference>
<organism evidence="2 3">
    <name type="scientific">candidate division KSB3 bacterium</name>
    <dbReference type="NCBI Taxonomy" id="2044937"/>
    <lineage>
        <taxon>Bacteria</taxon>
        <taxon>candidate division KSB3</taxon>
    </lineage>
</organism>
<accession>A0A9D5Q5W4</accession>
<reference evidence="2" key="1">
    <citation type="submission" date="2019-11" db="EMBL/GenBank/DDBJ databases">
        <title>Microbial mats filling the niche in hypersaline microbial mats.</title>
        <authorList>
            <person name="Wong H.L."/>
            <person name="Macleod F.I."/>
            <person name="White R.A. III"/>
            <person name="Burns B.P."/>
        </authorList>
    </citation>
    <scope>NUCLEOTIDE SEQUENCE</scope>
    <source>
        <strain evidence="2">Rbin_158</strain>
    </source>
</reference>
<evidence type="ECO:0000313" key="2">
    <source>
        <dbReference type="EMBL" id="MBD3324778.1"/>
    </source>
</evidence>
<protein>
    <recommendedName>
        <fullName evidence="1">PIN domain-containing protein</fullName>
    </recommendedName>
</protein>
<dbReference type="InterPro" id="IPR002716">
    <property type="entry name" value="PIN_dom"/>
</dbReference>
<dbReference type="Pfam" id="PF13470">
    <property type="entry name" value="PIN_3"/>
    <property type="match status" value="1"/>
</dbReference>
<dbReference type="Proteomes" id="UP000649604">
    <property type="component" value="Unassembled WGS sequence"/>
</dbReference>
<dbReference type="InterPro" id="IPR029060">
    <property type="entry name" value="PIN-like_dom_sf"/>
</dbReference>
<gene>
    <name evidence="2" type="ORF">GF339_09350</name>
</gene>
<sequence length="148" mass="16968">MNIYRKNTNEMLGRYQRHPRHCSGTRVIVEQAALFLQMAPQQSIHLFITATTVTDLYYITRKEKGKETALAFLEDLLQFVDVASVDKHVIRQALHSEMPDFEDAIQAYSARQETITIIVTRNEKDFEQSGLDVYSPSSFLQSLQQANG</sequence>
<evidence type="ECO:0000313" key="3">
    <source>
        <dbReference type="Proteomes" id="UP000649604"/>
    </source>
</evidence>
<evidence type="ECO:0000259" key="1">
    <source>
        <dbReference type="Pfam" id="PF13470"/>
    </source>
</evidence>